<feature type="region of interest" description="Disordered" evidence="1">
    <location>
        <begin position="65"/>
        <end position="118"/>
    </location>
</feature>
<feature type="region of interest" description="Disordered" evidence="1">
    <location>
        <begin position="277"/>
        <end position="299"/>
    </location>
</feature>
<feature type="compositionally biased region" description="Polar residues" evidence="1">
    <location>
        <begin position="279"/>
        <end position="299"/>
    </location>
</feature>
<dbReference type="EMBL" id="QPFP01000002">
    <property type="protein sequence ID" value="TEB38713.1"/>
    <property type="molecule type" value="Genomic_DNA"/>
</dbReference>
<accession>A0A4Y7TX14</accession>
<protein>
    <submittedName>
        <fullName evidence="2">Uncharacterized protein</fullName>
    </submittedName>
</protein>
<evidence type="ECO:0000256" key="1">
    <source>
        <dbReference type="SAM" id="MobiDB-lite"/>
    </source>
</evidence>
<organism evidence="2 3">
    <name type="scientific">Coprinellus micaceus</name>
    <name type="common">Glistening ink-cap mushroom</name>
    <name type="synonym">Coprinus micaceus</name>
    <dbReference type="NCBI Taxonomy" id="71717"/>
    <lineage>
        <taxon>Eukaryota</taxon>
        <taxon>Fungi</taxon>
        <taxon>Dikarya</taxon>
        <taxon>Basidiomycota</taxon>
        <taxon>Agaricomycotina</taxon>
        <taxon>Agaricomycetes</taxon>
        <taxon>Agaricomycetidae</taxon>
        <taxon>Agaricales</taxon>
        <taxon>Agaricineae</taxon>
        <taxon>Psathyrellaceae</taxon>
        <taxon>Coprinellus</taxon>
    </lineage>
</organism>
<dbReference type="Proteomes" id="UP000298030">
    <property type="component" value="Unassembled WGS sequence"/>
</dbReference>
<gene>
    <name evidence="2" type="ORF">FA13DRAFT_1769897</name>
</gene>
<dbReference type="OrthoDB" id="3038119at2759"/>
<reference evidence="2 3" key="1">
    <citation type="journal article" date="2019" name="Nat. Ecol. Evol.">
        <title>Megaphylogeny resolves global patterns of mushroom evolution.</title>
        <authorList>
            <person name="Varga T."/>
            <person name="Krizsan K."/>
            <person name="Foldi C."/>
            <person name="Dima B."/>
            <person name="Sanchez-Garcia M."/>
            <person name="Sanchez-Ramirez S."/>
            <person name="Szollosi G.J."/>
            <person name="Szarkandi J.G."/>
            <person name="Papp V."/>
            <person name="Albert L."/>
            <person name="Andreopoulos W."/>
            <person name="Angelini C."/>
            <person name="Antonin V."/>
            <person name="Barry K.W."/>
            <person name="Bougher N.L."/>
            <person name="Buchanan P."/>
            <person name="Buyck B."/>
            <person name="Bense V."/>
            <person name="Catcheside P."/>
            <person name="Chovatia M."/>
            <person name="Cooper J."/>
            <person name="Damon W."/>
            <person name="Desjardin D."/>
            <person name="Finy P."/>
            <person name="Geml J."/>
            <person name="Haridas S."/>
            <person name="Hughes K."/>
            <person name="Justo A."/>
            <person name="Karasinski D."/>
            <person name="Kautmanova I."/>
            <person name="Kiss B."/>
            <person name="Kocsube S."/>
            <person name="Kotiranta H."/>
            <person name="LaButti K.M."/>
            <person name="Lechner B.E."/>
            <person name="Liimatainen K."/>
            <person name="Lipzen A."/>
            <person name="Lukacs Z."/>
            <person name="Mihaltcheva S."/>
            <person name="Morgado L.N."/>
            <person name="Niskanen T."/>
            <person name="Noordeloos M.E."/>
            <person name="Ohm R.A."/>
            <person name="Ortiz-Santana B."/>
            <person name="Ovrebo C."/>
            <person name="Racz N."/>
            <person name="Riley R."/>
            <person name="Savchenko A."/>
            <person name="Shiryaev A."/>
            <person name="Soop K."/>
            <person name="Spirin V."/>
            <person name="Szebenyi C."/>
            <person name="Tomsovsky M."/>
            <person name="Tulloss R.E."/>
            <person name="Uehling J."/>
            <person name="Grigoriev I.V."/>
            <person name="Vagvolgyi C."/>
            <person name="Papp T."/>
            <person name="Martin F.M."/>
            <person name="Miettinen O."/>
            <person name="Hibbett D.S."/>
            <person name="Nagy L.G."/>
        </authorList>
    </citation>
    <scope>NUCLEOTIDE SEQUENCE [LARGE SCALE GENOMIC DNA]</scope>
    <source>
        <strain evidence="2 3">FP101781</strain>
    </source>
</reference>
<evidence type="ECO:0000313" key="2">
    <source>
        <dbReference type="EMBL" id="TEB38713.1"/>
    </source>
</evidence>
<name>A0A4Y7TX14_COPMI</name>
<evidence type="ECO:0000313" key="3">
    <source>
        <dbReference type="Proteomes" id="UP000298030"/>
    </source>
</evidence>
<comment type="caution">
    <text evidence="2">The sequence shown here is derived from an EMBL/GenBank/DDBJ whole genome shotgun (WGS) entry which is preliminary data.</text>
</comment>
<feature type="compositionally biased region" description="Polar residues" evidence="1">
    <location>
        <begin position="70"/>
        <end position="92"/>
    </location>
</feature>
<sequence length="340" mass="36820">MSQFPPLLHKWAKPFLRAAAPLVLPQKAVVDRTLHNHTVALKPVRAPKAPRKSSELPKARRTFLAPAIGDTSSRESTLSPISEPTFSLGSTPSREEDWTSQGSSRPAIPRGKDVPTASQQVSLDRAYLGPQGQVLEFVAPVLENGLDLLLGAGPPSLLDSGFFPLTEGETGTQSDPPSLDQAERAAMYNLIQNSLHPGASPDDSSGLSLYESHMRDWAFFSGRLAMLNPANSYYRPGRDFMVNPYASEYSLASVHPGSGDLSSELFDLRGWLSEDVTQEEGQTSSMTRHPNPISAPSTSSVHSVYLGRYDSYSEPGQMNIRENLLPSGGQAKMKTSSARG</sequence>
<proteinExistence type="predicted"/>
<keyword evidence="3" id="KW-1185">Reference proteome</keyword>
<dbReference type="AlphaFoldDB" id="A0A4Y7TX14"/>
<feature type="region of interest" description="Disordered" evidence="1">
    <location>
        <begin position="319"/>
        <end position="340"/>
    </location>
</feature>